<dbReference type="RefSeq" id="WP_005541388.1">
    <property type="nucleotide sequence ID" value="NZ_JH378834.1"/>
</dbReference>
<dbReference type="Pfam" id="PF19127">
    <property type="entry name" value="Choline_bind_3"/>
    <property type="match status" value="1"/>
</dbReference>
<keyword evidence="1" id="KW-0677">Repeat</keyword>
<dbReference type="OrthoDB" id="9783944at2"/>
<proteinExistence type="predicted"/>
<evidence type="ECO:0000256" key="3">
    <source>
        <dbReference type="SAM" id="SignalP"/>
    </source>
</evidence>
<dbReference type="PATRIC" id="fig|679200.3.peg.1718"/>
<dbReference type="PROSITE" id="PS51170">
    <property type="entry name" value="CW"/>
    <property type="match status" value="1"/>
</dbReference>
<dbReference type="SUPFAM" id="SSF69360">
    <property type="entry name" value="Cell wall binding repeat"/>
    <property type="match status" value="1"/>
</dbReference>
<reference evidence="4 5" key="1">
    <citation type="submission" date="2011-08" db="EMBL/GenBank/DDBJ databases">
        <title>The Genome Sequence of Johnsonella ignava ATCC 51276.</title>
        <authorList>
            <consortium name="The Broad Institute Genome Sequencing Platform"/>
            <person name="Earl A."/>
            <person name="Ward D."/>
            <person name="Feldgarden M."/>
            <person name="Gevers D."/>
            <person name="Izard J."/>
            <person name="Blanton J.M."/>
            <person name="Baranova O.V."/>
            <person name="Dewhirst F.E."/>
            <person name="Young S.K."/>
            <person name="Zeng Q."/>
            <person name="Gargeya S."/>
            <person name="Fitzgerald M."/>
            <person name="Haas B."/>
            <person name="Abouelleil A."/>
            <person name="Alvarado L."/>
            <person name="Arachchi H.M."/>
            <person name="Berlin A."/>
            <person name="Brown A."/>
            <person name="Chapman S.B."/>
            <person name="Chen Z."/>
            <person name="Dunbar C."/>
            <person name="Freedman E."/>
            <person name="Gearin G."/>
            <person name="Gellesch M."/>
            <person name="Goldberg J."/>
            <person name="Griggs A."/>
            <person name="Gujja S."/>
            <person name="Heiman D."/>
            <person name="Howarth C."/>
            <person name="Larson L."/>
            <person name="Lui A."/>
            <person name="MacDonald P.J.P."/>
            <person name="Montmayeur A."/>
            <person name="Murphy C."/>
            <person name="Neiman D."/>
            <person name="Pearson M."/>
            <person name="Priest M."/>
            <person name="Roberts A."/>
            <person name="Saif S."/>
            <person name="Shea T."/>
            <person name="Shenoy N."/>
            <person name="Sisk P."/>
            <person name="Stolte C."/>
            <person name="Sykes S."/>
            <person name="Wortman J."/>
            <person name="Nusbaum C."/>
            <person name="Birren B."/>
        </authorList>
    </citation>
    <scope>NUCLEOTIDE SEQUENCE [LARGE SCALE GENOMIC DNA]</scope>
    <source>
        <strain evidence="4 5">ATCC 51276</strain>
    </source>
</reference>
<protein>
    <submittedName>
        <fullName evidence="4">Uncharacterized protein</fullName>
    </submittedName>
</protein>
<evidence type="ECO:0000256" key="2">
    <source>
        <dbReference type="PROSITE-ProRule" id="PRU00591"/>
    </source>
</evidence>
<evidence type="ECO:0000313" key="4">
    <source>
        <dbReference type="EMBL" id="EHI55209.1"/>
    </source>
</evidence>
<sequence length="336" mass="36961">MKNLGFLQKTAALGLSAFLLAAFAFPTYAGSNKTNIDHITLSFDTGNIEIGSSEKRIEVTSGNDNAYTVSNEQAAATNMDGERWKSGITPKFNITIKAEEGFKFDTNALKNSNYYTLNGGNVSFVRARGGSNSITLTVKMPKLKGNAENLGVDDLNWDEYSGKASWSPADTAEKYTVKLYRGSSLVTQVETSATSYNFSSEIGNRGKGNYTFKVRASAWGAHGEWNVSDDLYVGDDELPRFGGGGGNPGGNSSGRGAWLKDNNGWWYSRSDRSWPKSQWEFINNKWYYFNGSGYMVTGWVQTKGKWYYCDRSSGAMLTNTTTPDGYRVDGNGAWIQ</sequence>
<dbReference type="Gene3D" id="2.10.270.10">
    <property type="entry name" value="Cholin Binding"/>
    <property type="match status" value="1"/>
</dbReference>
<dbReference type="HOGENOM" id="CLU_048243_1_0_9"/>
<evidence type="ECO:0000313" key="5">
    <source>
        <dbReference type="Proteomes" id="UP000003011"/>
    </source>
</evidence>
<dbReference type="AlphaFoldDB" id="G5GJ84"/>
<name>G5GJ84_9FIRM</name>
<dbReference type="InterPro" id="IPR018337">
    <property type="entry name" value="Cell_wall/Cho-bd_repeat"/>
</dbReference>
<comment type="caution">
    <text evidence="4">The sequence shown here is derived from an EMBL/GenBank/DDBJ whole genome shotgun (WGS) entry which is preliminary data.</text>
</comment>
<keyword evidence="5" id="KW-1185">Reference proteome</keyword>
<organism evidence="4 5">
    <name type="scientific">Johnsonella ignava ATCC 51276</name>
    <dbReference type="NCBI Taxonomy" id="679200"/>
    <lineage>
        <taxon>Bacteria</taxon>
        <taxon>Bacillati</taxon>
        <taxon>Bacillota</taxon>
        <taxon>Clostridia</taxon>
        <taxon>Lachnospirales</taxon>
        <taxon>Lachnospiraceae</taxon>
        <taxon>Johnsonella</taxon>
    </lineage>
</organism>
<keyword evidence="3" id="KW-0732">Signal</keyword>
<dbReference type="Proteomes" id="UP000003011">
    <property type="component" value="Unassembled WGS sequence"/>
</dbReference>
<feature type="signal peptide" evidence="3">
    <location>
        <begin position="1"/>
        <end position="29"/>
    </location>
</feature>
<dbReference type="eggNOG" id="COG5263">
    <property type="taxonomic scope" value="Bacteria"/>
</dbReference>
<gene>
    <name evidence="4" type="ORF">HMPREF9333_01624</name>
</gene>
<feature type="chain" id="PRO_5003477334" evidence="3">
    <location>
        <begin position="30"/>
        <end position="336"/>
    </location>
</feature>
<evidence type="ECO:0000256" key="1">
    <source>
        <dbReference type="ARBA" id="ARBA00022737"/>
    </source>
</evidence>
<accession>G5GJ84</accession>
<dbReference type="EMBL" id="ACZL01000026">
    <property type="protein sequence ID" value="EHI55209.1"/>
    <property type="molecule type" value="Genomic_DNA"/>
</dbReference>
<feature type="repeat" description="Cell wall-binding" evidence="2">
    <location>
        <begin position="276"/>
        <end position="295"/>
    </location>
</feature>